<evidence type="ECO:0000313" key="3">
    <source>
        <dbReference type="EMBL" id="GAA4696356.1"/>
    </source>
</evidence>
<organism evidence="3 4">
    <name type="scientific">Nocardioides nanhaiensis</name>
    <dbReference type="NCBI Taxonomy" id="1476871"/>
    <lineage>
        <taxon>Bacteria</taxon>
        <taxon>Bacillati</taxon>
        <taxon>Actinomycetota</taxon>
        <taxon>Actinomycetes</taxon>
        <taxon>Propionibacteriales</taxon>
        <taxon>Nocardioidaceae</taxon>
        <taxon>Nocardioides</taxon>
    </lineage>
</organism>
<keyword evidence="4" id="KW-1185">Reference proteome</keyword>
<feature type="region of interest" description="Disordered" evidence="1">
    <location>
        <begin position="119"/>
        <end position="141"/>
    </location>
</feature>
<dbReference type="Pfam" id="PF13400">
    <property type="entry name" value="Tad"/>
    <property type="match status" value="1"/>
</dbReference>
<dbReference type="EMBL" id="BAABIM010000004">
    <property type="protein sequence ID" value="GAA4696356.1"/>
    <property type="molecule type" value="Genomic_DNA"/>
</dbReference>
<accession>A0ABP8WWU4</accession>
<feature type="domain" description="Putative Flp pilus-assembly TadG-like N-terminal" evidence="2">
    <location>
        <begin position="2"/>
        <end position="45"/>
    </location>
</feature>
<gene>
    <name evidence="3" type="ORF">GCM10023226_38490</name>
</gene>
<reference evidence="4" key="1">
    <citation type="journal article" date="2019" name="Int. J. Syst. Evol. Microbiol.">
        <title>The Global Catalogue of Microorganisms (GCM) 10K type strain sequencing project: providing services to taxonomists for standard genome sequencing and annotation.</title>
        <authorList>
            <consortium name="The Broad Institute Genomics Platform"/>
            <consortium name="The Broad Institute Genome Sequencing Center for Infectious Disease"/>
            <person name="Wu L."/>
            <person name="Ma J."/>
        </authorList>
    </citation>
    <scope>NUCLEOTIDE SEQUENCE [LARGE SCALE GENOMIC DNA]</scope>
    <source>
        <strain evidence="4">JCM 18127</strain>
    </source>
</reference>
<sequence length="141" mass="14669">MTPMIIGFAFVVLLLVATVVDVSAAYLHRQQLDTLADGAALYGADGGVASRALYTDGVTDSRLDLAPAQARAAVEEYLQRVGARQRFPGLQVQVSLAQGSERLEVRVSSPVDLPLTVPGAPSSPRIVATGGAVVDPDPDQG</sequence>
<dbReference type="Proteomes" id="UP001500621">
    <property type="component" value="Unassembled WGS sequence"/>
</dbReference>
<protein>
    <recommendedName>
        <fullName evidence="2">Putative Flp pilus-assembly TadG-like N-terminal domain-containing protein</fullName>
    </recommendedName>
</protein>
<dbReference type="InterPro" id="IPR028087">
    <property type="entry name" value="Tad_N"/>
</dbReference>
<name>A0ABP8WWU4_9ACTN</name>
<evidence type="ECO:0000313" key="4">
    <source>
        <dbReference type="Proteomes" id="UP001500621"/>
    </source>
</evidence>
<evidence type="ECO:0000259" key="2">
    <source>
        <dbReference type="Pfam" id="PF13400"/>
    </source>
</evidence>
<proteinExistence type="predicted"/>
<evidence type="ECO:0000256" key="1">
    <source>
        <dbReference type="SAM" id="MobiDB-lite"/>
    </source>
</evidence>
<comment type="caution">
    <text evidence="3">The sequence shown here is derived from an EMBL/GenBank/DDBJ whole genome shotgun (WGS) entry which is preliminary data.</text>
</comment>